<dbReference type="PATRIC" id="fig|1434123.4.peg.1097"/>
<dbReference type="AlphaFoldDB" id="A0A0E3Q4F9"/>
<dbReference type="HOGENOM" id="CLU_117653_0_0_2"/>
<dbReference type="Pfam" id="PF02694">
    <property type="entry name" value="UPF0060"/>
    <property type="match status" value="1"/>
</dbReference>
<evidence type="ECO:0000313" key="7">
    <source>
        <dbReference type="Proteomes" id="UP000033096"/>
    </source>
</evidence>
<comment type="subcellular location">
    <subcellularLocation>
        <location evidence="5">Cell membrane</location>
        <topology evidence="5">Multi-pass membrane protein</topology>
    </subcellularLocation>
</comment>
<dbReference type="PANTHER" id="PTHR36116:SF1">
    <property type="entry name" value="UPF0060 MEMBRANE PROTEIN YNFA"/>
    <property type="match status" value="1"/>
</dbReference>
<dbReference type="RefSeq" id="WP_198146801.1">
    <property type="nucleotide sequence ID" value="NZ_CP009520.1"/>
</dbReference>
<dbReference type="NCBIfam" id="NF002586">
    <property type="entry name" value="PRK02237.1"/>
    <property type="match status" value="1"/>
</dbReference>
<feature type="transmembrane region" description="Helical" evidence="5">
    <location>
        <begin position="45"/>
        <end position="62"/>
    </location>
</feature>
<feature type="transmembrane region" description="Helical" evidence="5">
    <location>
        <begin position="74"/>
        <end position="91"/>
    </location>
</feature>
<evidence type="ECO:0000256" key="4">
    <source>
        <dbReference type="ARBA" id="ARBA00023136"/>
    </source>
</evidence>
<sequence>MVGIESEGMSRKKCFMYTILLFILAGIFEIGGGYLMWMWLREGRGLIFALSGAVILFLYGVVPTFQRSYFHRIYATYGGIFVVMSLLWGWIFDKIPPDTYDLIGSLVILIGVSIIYYWPRGDDNK</sequence>
<dbReference type="PANTHER" id="PTHR36116">
    <property type="entry name" value="UPF0060 MEMBRANE PROTEIN YNFA"/>
    <property type="match status" value="1"/>
</dbReference>
<keyword evidence="3 5" id="KW-1133">Transmembrane helix</keyword>
<keyword evidence="4 5" id="KW-0472">Membrane</keyword>
<comment type="similarity">
    <text evidence="5">Belongs to the UPF0060 family.</text>
</comment>
<keyword evidence="2 5" id="KW-0812">Transmembrane</keyword>
<proteinExistence type="inferred from homology"/>
<keyword evidence="1 5" id="KW-1003">Cell membrane</keyword>
<dbReference type="Proteomes" id="UP000033096">
    <property type="component" value="Chromosome"/>
</dbReference>
<feature type="transmembrane region" description="Helical" evidence="5">
    <location>
        <begin position="103"/>
        <end position="119"/>
    </location>
</feature>
<dbReference type="STRING" id="1434123.MSVAZ_0941"/>
<evidence type="ECO:0000256" key="1">
    <source>
        <dbReference type="ARBA" id="ARBA00022475"/>
    </source>
</evidence>
<dbReference type="GeneID" id="24809340"/>
<reference evidence="6 7" key="1">
    <citation type="submission" date="2014-07" db="EMBL/GenBank/DDBJ databases">
        <title>Methanogenic archaea and the global carbon cycle.</title>
        <authorList>
            <person name="Henriksen J.R."/>
            <person name="Luke J."/>
            <person name="Reinhart S."/>
            <person name="Benedict M.N."/>
            <person name="Youngblut N.D."/>
            <person name="Metcalf M.E."/>
            <person name="Whitaker R.J."/>
            <person name="Metcalf W.W."/>
        </authorList>
    </citation>
    <scope>NUCLEOTIDE SEQUENCE [LARGE SCALE GENOMIC DNA]</scope>
    <source>
        <strain evidence="6 7">Z-761</strain>
    </source>
</reference>
<organism evidence="6 7">
    <name type="scientific">Methanosarcina vacuolata Z-761</name>
    <dbReference type="NCBI Taxonomy" id="1434123"/>
    <lineage>
        <taxon>Archaea</taxon>
        <taxon>Methanobacteriati</taxon>
        <taxon>Methanobacteriota</taxon>
        <taxon>Stenosarchaea group</taxon>
        <taxon>Methanomicrobia</taxon>
        <taxon>Methanosarcinales</taxon>
        <taxon>Methanosarcinaceae</taxon>
        <taxon>Methanosarcina</taxon>
    </lineage>
</organism>
<feature type="transmembrane region" description="Helical" evidence="5">
    <location>
        <begin position="14"/>
        <end position="39"/>
    </location>
</feature>
<accession>A0A0E3Q4F9</accession>
<dbReference type="SUPFAM" id="SSF103481">
    <property type="entry name" value="Multidrug resistance efflux transporter EmrE"/>
    <property type="match status" value="1"/>
</dbReference>
<evidence type="ECO:0000313" key="6">
    <source>
        <dbReference type="EMBL" id="AKB43210.1"/>
    </source>
</evidence>
<dbReference type="EMBL" id="CP009520">
    <property type="protein sequence ID" value="AKB43210.1"/>
    <property type="molecule type" value="Genomic_DNA"/>
</dbReference>
<dbReference type="KEGG" id="mvc:MSVAZ_0941"/>
<evidence type="ECO:0000256" key="2">
    <source>
        <dbReference type="ARBA" id="ARBA00022692"/>
    </source>
</evidence>
<name>A0A0E3Q4F9_9EURY</name>
<dbReference type="InterPro" id="IPR037185">
    <property type="entry name" value="EmrE-like"/>
</dbReference>
<evidence type="ECO:0000256" key="3">
    <source>
        <dbReference type="ARBA" id="ARBA00022989"/>
    </source>
</evidence>
<keyword evidence="7" id="KW-1185">Reference proteome</keyword>
<dbReference type="HAMAP" id="MF_00010">
    <property type="entry name" value="UPF0060"/>
    <property type="match status" value="1"/>
</dbReference>
<dbReference type="GO" id="GO:0005886">
    <property type="term" value="C:plasma membrane"/>
    <property type="evidence" value="ECO:0007669"/>
    <property type="project" value="UniProtKB-SubCell"/>
</dbReference>
<evidence type="ECO:0000256" key="5">
    <source>
        <dbReference type="HAMAP-Rule" id="MF_00010"/>
    </source>
</evidence>
<dbReference type="InterPro" id="IPR003844">
    <property type="entry name" value="UPF0060"/>
</dbReference>
<protein>
    <submittedName>
        <fullName evidence="6">Uncharacterized protein</fullName>
    </submittedName>
</protein>
<gene>
    <name evidence="6" type="ORF">MSVAZ_0941</name>
</gene>